<protein>
    <submittedName>
        <fullName evidence="1">Uncharacterized protein</fullName>
    </submittedName>
</protein>
<comment type="caution">
    <text evidence="1">The sequence shown here is derived from an EMBL/GenBank/DDBJ whole genome shotgun (WGS) entry which is preliminary data.</text>
</comment>
<proteinExistence type="predicted"/>
<accession>A0ACC0PRG9</accession>
<name>A0ACC0PRG9_RHOML</name>
<evidence type="ECO:0000313" key="2">
    <source>
        <dbReference type="Proteomes" id="UP001062846"/>
    </source>
</evidence>
<organism evidence="1 2">
    <name type="scientific">Rhododendron molle</name>
    <name type="common">Chinese azalea</name>
    <name type="synonym">Azalea mollis</name>
    <dbReference type="NCBI Taxonomy" id="49168"/>
    <lineage>
        <taxon>Eukaryota</taxon>
        <taxon>Viridiplantae</taxon>
        <taxon>Streptophyta</taxon>
        <taxon>Embryophyta</taxon>
        <taxon>Tracheophyta</taxon>
        <taxon>Spermatophyta</taxon>
        <taxon>Magnoliopsida</taxon>
        <taxon>eudicotyledons</taxon>
        <taxon>Gunneridae</taxon>
        <taxon>Pentapetalae</taxon>
        <taxon>asterids</taxon>
        <taxon>Ericales</taxon>
        <taxon>Ericaceae</taxon>
        <taxon>Ericoideae</taxon>
        <taxon>Rhodoreae</taxon>
        <taxon>Rhododendron</taxon>
    </lineage>
</organism>
<sequence>MSILKSVRSVHEVGNSLNGYIIDDIVMVDDDPKFIGIELQNLNCNTENQHYKSVLERIDRIYDLFNIHAEVSRLKDDLGWR</sequence>
<gene>
    <name evidence="1" type="ORF">RHMOL_Rhmol02G0145100</name>
</gene>
<dbReference type="EMBL" id="CM046389">
    <property type="protein sequence ID" value="KAI8567741.1"/>
    <property type="molecule type" value="Genomic_DNA"/>
</dbReference>
<evidence type="ECO:0000313" key="1">
    <source>
        <dbReference type="EMBL" id="KAI8567741.1"/>
    </source>
</evidence>
<dbReference type="Proteomes" id="UP001062846">
    <property type="component" value="Chromosome 2"/>
</dbReference>
<reference evidence="1" key="1">
    <citation type="submission" date="2022-02" db="EMBL/GenBank/DDBJ databases">
        <title>Plant Genome Project.</title>
        <authorList>
            <person name="Zhang R.-G."/>
        </authorList>
    </citation>
    <scope>NUCLEOTIDE SEQUENCE</scope>
    <source>
        <strain evidence="1">AT1</strain>
    </source>
</reference>
<keyword evidence="2" id="KW-1185">Reference proteome</keyword>